<evidence type="ECO:0000313" key="2">
    <source>
        <dbReference type="Proteomes" id="UP000193862"/>
    </source>
</evidence>
<keyword evidence="2" id="KW-1185">Reference proteome</keyword>
<name>A0A1Y5SEU1_9RHOB</name>
<proteinExistence type="predicted"/>
<evidence type="ECO:0000313" key="1">
    <source>
        <dbReference type="EMBL" id="SLN38381.1"/>
    </source>
</evidence>
<dbReference type="EMBL" id="FWFS01000004">
    <property type="protein sequence ID" value="SLN38381.1"/>
    <property type="molecule type" value="Genomic_DNA"/>
</dbReference>
<sequence length="214" mass="24015">MTDQTFKTDGVVDVDGTPHLRDAKGALMPLKLVKATDMLIHEQVCKVVGFASALSEQIARFKVHAYADLAALDAMLAQEYEVKIGGKKGNKTYFSYDGCKKIEVRINDLIDFGPELHSAKALIDECLNDWSEGSRPEIRAIVTRAFNTDKEGQINRGEIFMLLKLDIEDERWLRAMKAVKEAIRVIGAKEYIRFGTRDTFDGEWTTISINIAQA</sequence>
<dbReference type="RefSeq" id="WP_085836142.1">
    <property type="nucleotide sequence ID" value="NZ_FWFS01000004.1"/>
</dbReference>
<protein>
    <recommendedName>
        <fullName evidence="3">Sulfate transporter</fullName>
    </recommendedName>
</protein>
<dbReference type="Proteomes" id="UP000193862">
    <property type="component" value="Unassembled WGS sequence"/>
</dbReference>
<dbReference type="Pfam" id="PF11363">
    <property type="entry name" value="DUF3164"/>
    <property type="match status" value="1"/>
</dbReference>
<dbReference type="AlphaFoldDB" id="A0A1Y5SEU1"/>
<organism evidence="1 2">
    <name type="scientific">Aquimixticola soesokkakensis</name>
    <dbReference type="NCBI Taxonomy" id="1519096"/>
    <lineage>
        <taxon>Bacteria</taxon>
        <taxon>Pseudomonadati</taxon>
        <taxon>Pseudomonadota</taxon>
        <taxon>Alphaproteobacteria</taxon>
        <taxon>Rhodobacterales</taxon>
        <taxon>Paracoccaceae</taxon>
        <taxon>Aquimixticola</taxon>
    </lineage>
</organism>
<evidence type="ECO:0008006" key="3">
    <source>
        <dbReference type="Google" id="ProtNLM"/>
    </source>
</evidence>
<dbReference type="OrthoDB" id="7554786at2"/>
<accession>A0A1Y5SEU1</accession>
<dbReference type="InterPro" id="IPR021505">
    <property type="entry name" value="Phage_B3_Orf6"/>
</dbReference>
<reference evidence="1 2" key="1">
    <citation type="submission" date="2017-03" db="EMBL/GenBank/DDBJ databases">
        <authorList>
            <person name="Afonso C.L."/>
            <person name="Miller P.J."/>
            <person name="Scott M.A."/>
            <person name="Spackman E."/>
            <person name="Goraichik I."/>
            <person name="Dimitrov K.M."/>
            <person name="Suarez D.L."/>
            <person name="Swayne D.E."/>
        </authorList>
    </citation>
    <scope>NUCLEOTIDE SEQUENCE [LARGE SCALE GENOMIC DNA]</scope>
    <source>
        <strain evidence="1 2">CECT 8620</strain>
    </source>
</reference>
<gene>
    <name evidence="1" type="ORF">AQS8620_01445</name>
</gene>